<dbReference type="PROSITE" id="PS00198">
    <property type="entry name" value="4FE4S_FER_1"/>
    <property type="match status" value="2"/>
</dbReference>
<dbReference type="InterPro" id="IPR009051">
    <property type="entry name" value="Helical_ferredxn"/>
</dbReference>
<name>A0A4R6LXQ2_9FIRM</name>
<evidence type="ECO:0000259" key="4">
    <source>
        <dbReference type="PROSITE" id="PS51379"/>
    </source>
</evidence>
<keyword evidence="1" id="KW-0479">Metal-binding</keyword>
<dbReference type="Gene3D" id="1.10.1060.10">
    <property type="entry name" value="Alpha-helical ferredoxin"/>
    <property type="match status" value="1"/>
</dbReference>
<dbReference type="AlphaFoldDB" id="A0A4R6LXQ2"/>
<evidence type="ECO:0000256" key="1">
    <source>
        <dbReference type="ARBA" id="ARBA00022723"/>
    </source>
</evidence>
<accession>A0A4R6LXQ2</accession>
<evidence type="ECO:0000313" key="5">
    <source>
        <dbReference type="EMBL" id="TDO92189.1"/>
    </source>
</evidence>
<dbReference type="EMBL" id="SNWX01000007">
    <property type="protein sequence ID" value="TDO92189.1"/>
    <property type="molecule type" value="Genomic_DNA"/>
</dbReference>
<sequence length="339" mass="39778">MGFNFSKNEFNQLLESLDQEYQIYAPVRKKKKDSFSANDLITYDLVKSLEEIELTAKSKYSAKEIVFPIRETLFHFVEGEQFMASDTDDKYIIFLRPCDRNAFKRLDKIFLENGPEEDIYYKRLREKVKFFVIECTTGFDSCFCVSMDSNTVESRDYSAFLRFEEDGVSCEVNDQDLAAEFEAQAKEIDFEPEFIRKNKIEVNLPDRDKLTNEVFEHQLWTEYSQRCIACGRCNTSCPTCSCFTVKDVLYDENKKSGERFRRWAGCHIDGFTEMAGGHNFREEYGDRMRYKTMHKIYDFGERFDFDMCVGCGRCDDVCPEYISFSKCINKLSTIIEEGV</sequence>
<dbReference type="GO" id="GO:0046872">
    <property type="term" value="F:metal ion binding"/>
    <property type="evidence" value="ECO:0007669"/>
    <property type="project" value="UniProtKB-KW"/>
</dbReference>
<evidence type="ECO:0000256" key="2">
    <source>
        <dbReference type="ARBA" id="ARBA00023004"/>
    </source>
</evidence>
<comment type="caution">
    <text evidence="5">The sequence shown here is derived from an EMBL/GenBank/DDBJ whole genome shotgun (WGS) entry which is preliminary data.</text>
</comment>
<keyword evidence="2" id="KW-0408">Iron</keyword>
<dbReference type="GO" id="GO:0051536">
    <property type="term" value="F:iron-sulfur cluster binding"/>
    <property type="evidence" value="ECO:0007669"/>
    <property type="project" value="UniProtKB-KW"/>
</dbReference>
<dbReference type="InterPro" id="IPR017896">
    <property type="entry name" value="4Fe4S_Fe-S-bd"/>
</dbReference>
<dbReference type="NCBIfam" id="TIGR02910">
    <property type="entry name" value="sulfite_red_A"/>
    <property type="match status" value="1"/>
</dbReference>
<proteinExistence type="predicted"/>
<dbReference type="PANTHER" id="PTHR40447">
    <property type="entry name" value="ANAEROBIC SULFITE REDUCTASE SUBUNIT A"/>
    <property type="match status" value="1"/>
</dbReference>
<dbReference type="RefSeq" id="WP_133514700.1">
    <property type="nucleotide sequence ID" value="NZ_SNWX01000007.1"/>
</dbReference>
<gene>
    <name evidence="5" type="ORF">DFR79_10798</name>
</gene>
<dbReference type="Pfam" id="PF17179">
    <property type="entry name" value="Fer4_22"/>
    <property type="match status" value="1"/>
</dbReference>
<dbReference type="SUPFAM" id="SSF46548">
    <property type="entry name" value="alpha-helical ferredoxin"/>
    <property type="match status" value="1"/>
</dbReference>
<dbReference type="PROSITE" id="PS51379">
    <property type="entry name" value="4FE4S_FER_2"/>
    <property type="match status" value="2"/>
</dbReference>
<dbReference type="OrthoDB" id="9795302at2"/>
<protein>
    <submittedName>
        <fullName evidence="5">Anaerobic sulfite reductase subunit A</fullName>
    </submittedName>
</protein>
<organism evidence="5 6">
    <name type="scientific">Halanaerobium saccharolyticum</name>
    <dbReference type="NCBI Taxonomy" id="43595"/>
    <lineage>
        <taxon>Bacteria</taxon>
        <taxon>Bacillati</taxon>
        <taxon>Bacillota</taxon>
        <taxon>Clostridia</taxon>
        <taxon>Halanaerobiales</taxon>
        <taxon>Halanaerobiaceae</taxon>
        <taxon>Halanaerobium</taxon>
    </lineage>
</organism>
<dbReference type="Proteomes" id="UP000295064">
    <property type="component" value="Unassembled WGS sequence"/>
</dbReference>
<evidence type="ECO:0000256" key="3">
    <source>
        <dbReference type="ARBA" id="ARBA00023014"/>
    </source>
</evidence>
<keyword evidence="3" id="KW-0411">Iron-sulfur</keyword>
<dbReference type="InterPro" id="IPR014259">
    <property type="entry name" value="Sulphite_reductase_A"/>
</dbReference>
<reference evidence="5 6" key="1">
    <citation type="submission" date="2019-03" db="EMBL/GenBank/DDBJ databases">
        <title>Subsurface microbial communities from deep shales in Ohio and West Virginia, USA.</title>
        <authorList>
            <person name="Wrighton K."/>
        </authorList>
    </citation>
    <scope>NUCLEOTIDE SEQUENCE [LARGE SCALE GENOMIC DNA]</scope>
    <source>
        <strain evidence="5 6">MA284_T2</strain>
    </source>
</reference>
<feature type="domain" description="4Fe-4S ferredoxin-type" evidence="4">
    <location>
        <begin position="217"/>
        <end position="248"/>
    </location>
</feature>
<feature type="domain" description="4Fe-4S ferredoxin-type" evidence="4">
    <location>
        <begin position="299"/>
        <end position="327"/>
    </location>
</feature>
<dbReference type="PANTHER" id="PTHR40447:SF1">
    <property type="entry name" value="ANAEROBIC SULFITE REDUCTASE SUBUNIT A"/>
    <property type="match status" value="1"/>
</dbReference>
<evidence type="ECO:0000313" key="6">
    <source>
        <dbReference type="Proteomes" id="UP000295064"/>
    </source>
</evidence>
<dbReference type="InterPro" id="IPR017900">
    <property type="entry name" value="4Fe4S_Fe_S_CS"/>
</dbReference>